<dbReference type="Proteomes" id="UP000001261">
    <property type="component" value="Unassembled WGS sequence"/>
</dbReference>
<gene>
    <name evidence="1" type="ORF">CIMG_04039</name>
</gene>
<dbReference type="InParanoid" id="J3KCN3"/>
<keyword evidence="2" id="KW-1185">Reference proteome</keyword>
<reference evidence="2" key="2">
    <citation type="journal article" date="2010" name="Genome Res.">
        <title>Population genomic sequencing of Coccidioides fungi reveals recent hybridization and transposon control.</title>
        <authorList>
            <person name="Neafsey D.E."/>
            <person name="Barker B.M."/>
            <person name="Sharpton T.J."/>
            <person name="Stajich J.E."/>
            <person name="Park D.J."/>
            <person name="Whiston E."/>
            <person name="Hung C.-Y."/>
            <person name="McMahan C."/>
            <person name="White J."/>
            <person name="Sykes S."/>
            <person name="Heiman D."/>
            <person name="Young S."/>
            <person name="Zeng Q."/>
            <person name="Abouelleil A."/>
            <person name="Aftuck L."/>
            <person name="Bessette D."/>
            <person name="Brown A."/>
            <person name="FitzGerald M."/>
            <person name="Lui A."/>
            <person name="Macdonald J.P."/>
            <person name="Priest M."/>
            <person name="Orbach M.J."/>
            <person name="Galgiani J.N."/>
            <person name="Kirkland T.N."/>
            <person name="Cole G.T."/>
            <person name="Birren B.W."/>
            <person name="Henn M.R."/>
            <person name="Taylor J.W."/>
            <person name="Rounsley S.D."/>
        </authorList>
    </citation>
    <scope>GENOME REANNOTATION</scope>
    <source>
        <strain evidence="2">RS</strain>
    </source>
</reference>
<dbReference type="AlphaFoldDB" id="J3KCN3"/>
<dbReference type="VEuPathDB" id="FungiDB:CIMG_04039"/>
<dbReference type="GeneID" id="4563042"/>
<organism evidence="1 2">
    <name type="scientific">Coccidioides immitis (strain RS)</name>
    <name type="common">Valley fever fungus</name>
    <dbReference type="NCBI Taxonomy" id="246410"/>
    <lineage>
        <taxon>Eukaryota</taxon>
        <taxon>Fungi</taxon>
        <taxon>Dikarya</taxon>
        <taxon>Ascomycota</taxon>
        <taxon>Pezizomycotina</taxon>
        <taxon>Eurotiomycetes</taxon>
        <taxon>Eurotiomycetidae</taxon>
        <taxon>Onygenales</taxon>
        <taxon>Onygenaceae</taxon>
        <taxon>Coccidioides</taxon>
    </lineage>
</organism>
<accession>J3KCN3</accession>
<protein>
    <submittedName>
        <fullName evidence="1">Uncharacterized protein</fullName>
    </submittedName>
</protein>
<sequence>MSLSPISMQREKKESGVDLMCMVQVVTKRCKGLNWCAVYATMHQLACLVGYRGD</sequence>
<name>J3KCN3_COCIM</name>
<evidence type="ECO:0000313" key="2">
    <source>
        <dbReference type="Proteomes" id="UP000001261"/>
    </source>
</evidence>
<proteinExistence type="predicted"/>
<evidence type="ECO:0000313" key="1">
    <source>
        <dbReference type="EMBL" id="EAS33015.3"/>
    </source>
</evidence>
<dbReference type="EMBL" id="GG704916">
    <property type="protein sequence ID" value="EAS33015.3"/>
    <property type="molecule type" value="Genomic_DNA"/>
</dbReference>
<dbReference type="KEGG" id="cim:CIMG_04039"/>
<dbReference type="RefSeq" id="XP_001244598.2">
    <property type="nucleotide sequence ID" value="XM_001244597.2"/>
</dbReference>
<reference evidence="2" key="1">
    <citation type="journal article" date="2009" name="Genome Res.">
        <title>Comparative genomic analyses of the human fungal pathogens Coccidioides and their relatives.</title>
        <authorList>
            <person name="Sharpton T.J."/>
            <person name="Stajich J.E."/>
            <person name="Rounsley S.D."/>
            <person name="Gardner M.J."/>
            <person name="Wortman J.R."/>
            <person name="Jordar V.S."/>
            <person name="Maiti R."/>
            <person name="Kodira C.D."/>
            <person name="Neafsey D.E."/>
            <person name="Zeng Q."/>
            <person name="Hung C.-Y."/>
            <person name="McMahan C."/>
            <person name="Muszewska A."/>
            <person name="Grynberg M."/>
            <person name="Mandel M.A."/>
            <person name="Kellner E.M."/>
            <person name="Barker B.M."/>
            <person name="Galgiani J.N."/>
            <person name="Orbach M.J."/>
            <person name="Kirkland T.N."/>
            <person name="Cole G.T."/>
            <person name="Henn M.R."/>
            <person name="Birren B.W."/>
            <person name="Taylor J.W."/>
        </authorList>
    </citation>
    <scope>NUCLEOTIDE SEQUENCE [LARGE SCALE GENOMIC DNA]</scope>
    <source>
        <strain evidence="2">RS</strain>
    </source>
</reference>